<dbReference type="Proteomes" id="UP000481153">
    <property type="component" value="Unassembled WGS sequence"/>
</dbReference>
<comment type="caution">
    <text evidence="2">The sequence shown here is derived from an EMBL/GenBank/DDBJ whole genome shotgun (WGS) entry which is preliminary data.</text>
</comment>
<name>A0A6G0W2I1_9STRA</name>
<gene>
    <name evidence="2" type="ORF">Ae201684_019209</name>
</gene>
<sequence length="165" mass="19026">MEADTMDENKRKHAFRFKAASDIDLLKEDIHIQPFDAPFGQTKSRWDEVGNHLMEIYGDKITVVGCRKRFDDLIHAFKQDTVKSLRASGTEVEYSERDQLLQDISDLMAESSVRRRAKKDEQTSKLCRRESDGEKIRSAALGKLKRDLDQKDESDIVGEEHLVVE</sequence>
<dbReference type="PANTHER" id="PTHR37558:SF1">
    <property type="entry name" value="HTH CENPB-TYPE DOMAIN-CONTAINING PROTEIN"/>
    <property type="match status" value="1"/>
</dbReference>
<protein>
    <submittedName>
        <fullName evidence="2">Uncharacterized protein</fullName>
    </submittedName>
</protein>
<evidence type="ECO:0000313" key="3">
    <source>
        <dbReference type="Proteomes" id="UP000481153"/>
    </source>
</evidence>
<evidence type="ECO:0000313" key="2">
    <source>
        <dbReference type="EMBL" id="KAF0721198.1"/>
    </source>
</evidence>
<dbReference type="PANTHER" id="PTHR37558">
    <property type="entry name" value="HTH CENPB-TYPE DOMAIN-CONTAINING PROTEIN"/>
    <property type="match status" value="1"/>
</dbReference>
<dbReference type="VEuPathDB" id="FungiDB:AeMF1_018057"/>
<dbReference type="EMBL" id="VJMJ01000492">
    <property type="protein sequence ID" value="KAF0721198.1"/>
    <property type="molecule type" value="Genomic_DNA"/>
</dbReference>
<feature type="region of interest" description="Disordered" evidence="1">
    <location>
        <begin position="112"/>
        <end position="133"/>
    </location>
</feature>
<evidence type="ECO:0000256" key="1">
    <source>
        <dbReference type="SAM" id="MobiDB-lite"/>
    </source>
</evidence>
<feature type="compositionally biased region" description="Basic and acidic residues" evidence="1">
    <location>
        <begin position="118"/>
        <end position="133"/>
    </location>
</feature>
<reference evidence="2 3" key="1">
    <citation type="submission" date="2019-07" db="EMBL/GenBank/DDBJ databases">
        <title>Genomics analysis of Aphanomyces spp. identifies a new class of oomycete effector associated with host adaptation.</title>
        <authorList>
            <person name="Gaulin E."/>
        </authorList>
    </citation>
    <scope>NUCLEOTIDE SEQUENCE [LARGE SCALE GENOMIC DNA]</scope>
    <source>
        <strain evidence="2 3">ATCC 201684</strain>
    </source>
</reference>
<accession>A0A6G0W2I1</accession>
<keyword evidence="3" id="KW-1185">Reference proteome</keyword>
<organism evidence="2 3">
    <name type="scientific">Aphanomyces euteiches</name>
    <dbReference type="NCBI Taxonomy" id="100861"/>
    <lineage>
        <taxon>Eukaryota</taxon>
        <taxon>Sar</taxon>
        <taxon>Stramenopiles</taxon>
        <taxon>Oomycota</taxon>
        <taxon>Saprolegniomycetes</taxon>
        <taxon>Saprolegniales</taxon>
        <taxon>Verrucalvaceae</taxon>
        <taxon>Aphanomyces</taxon>
    </lineage>
</organism>
<dbReference type="AlphaFoldDB" id="A0A6G0W2I1"/>
<proteinExistence type="predicted"/>